<keyword evidence="3" id="KW-1185">Reference proteome</keyword>
<comment type="caution">
    <text evidence="2">The sequence shown here is derived from an EMBL/GenBank/DDBJ whole genome shotgun (WGS) entry which is preliminary data.</text>
</comment>
<evidence type="ECO:0000256" key="1">
    <source>
        <dbReference type="SAM" id="Phobius"/>
    </source>
</evidence>
<evidence type="ECO:0000313" key="2">
    <source>
        <dbReference type="EMBL" id="GCE18362.1"/>
    </source>
</evidence>
<dbReference type="Proteomes" id="UP000287188">
    <property type="component" value="Unassembled WGS sequence"/>
</dbReference>
<organism evidence="2 3">
    <name type="scientific">Dictyobacter kobayashii</name>
    <dbReference type="NCBI Taxonomy" id="2014872"/>
    <lineage>
        <taxon>Bacteria</taxon>
        <taxon>Bacillati</taxon>
        <taxon>Chloroflexota</taxon>
        <taxon>Ktedonobacteria</taxon>
        <taxon>Ktedonobacterales</taxon>
        <taxon>Dictyobacteraceae</taxon>
        <taxon>Dictyobacter</taxon>
    </lineage>
</organism>
<sequence>MRQAYYIRVLTIRQEEDPDEQQNKWQAYHVIRAVESPYDQPLRNVSILYFVMKPALFAINIIIDLSIDYILLFSRTHVMTNSSNWFCDPGCCLCSGFT</sequence>
<name>A0A402AGX7_9CHLR</name>
<feature type="transmembrane region" description="Helical" evidence="1">
    <location>
        <begin position="47"/>
        <end position="72"/>
    </location>
</feature>
<protein>
    <submittedName>
        <fullName evidence="2">Uncharacterized protein</fullName>
    </submittedName>
</protein>
<keyword evidence="1" id="KW-1133">Transmembrane helix</keyword>
<proteinExistence type="predicted"/>
<evidence type="ECO:0000313" key="3">
    <source>
        <dbReference type="Proteomes" id="UP000287188"/>
    </source>
</evidence>
<keyword evidence="1" id="KW-0472">Membrane</keyword>
<dbReference type="AlphaFoldDB" id="A0A402AGX7"/>
<gene>
    <name evidence="2" type="ORF">KDK_21620</name>
</gene>
<keyword evidence="1" id="KW-0812">Transmembrane</keyword>
<reference evidence="3" key="1">
    <citation type="submission" date="2018-12" db="EMBL/GenBank/DDBJ databases">
        <title>Tengunoibacter tsumagoiensis gen. nov., sp. nov., Dictyobacter kobayashii sp. nov., D. alpinus sp. nov., and D. joshuensis sp. nov. and description of Dictyobacteraceae fam. nov. within the order Ktedonobacterales isolated from Tengu-no-mugimeshi.</title>
        <authorList>
            <person name="Wang C.M."/>
            <person name="Zheng Y."/>
            <person name="Sakai Y."/>
            <person name="Toyoda A."/>
            <person name="Minakuchi Y."/>
            <person name="Abe K."/>
            <person name="Yokota A."/>
            <person name="Yabe S."/>
        </authorList>
    </citation>
    <scope>NUCLEOTIDE SEQUENCE [LARGE SCALE GENOMIC DNA]</scope>
    <source>
        <strain evidence="3">Uno11</strain>
    </source>
</reference>
<accession>A0A402AGX7</accession>
<dbReference type="EMBL" id="BIFS01000001">
    <property type="protein sequence ID" value="GCE18362.1"/>
    <property type="molecule type" value="Genomic_DNA"/>
</dbReference>